<feature type="domain" description="UspA" evidence="1">
    <location>
        <begin position="224"/>
        <end position="273"/>
    </location>
</feature>
<dbReference type="EMBL" id="BAABHA010000010">
    <property type="protein sequence ID" value="GAA4385802.1"/>
    <property type="molecule type" value="Genomic_DNA"/>
</dbReference>
<proteinExistence type="predicted"/>
<gene>
    <name evidence="2" type="ORF">GCM10023186_29610</name>
</gene>
<name>A0ABP8J682_9BACT</name>
<dbReference type="Proteomes" id="UP001500454">
    <property type="component" value="Unassembled WGS sequence"/>
</dbReference>
<comment type="caution">
    <text evidence="2">The sequence shown here is derived from an EMBL/GenBank/DDBJ whole genome shotgun (WGS) entry which is preliminary data.</text>
</comment>
<feature type="domain" description="UspA" evidence="1">
    <location>
        <begin position="4"/>
        <end position="139"/>
    </location>
</feature>
<accession>A0ABP8J682</accession>
<evidence type="ECO:0000313" key="2">
    <source>
        <dbReference type="EMBL" id="GAA4385802.1"/>
    </source>
</evidence>
<protein>
    <recommendedName>
        <fullName evidence="1">UspA domain-containing protein</fullName>
    </recommendedName>
</protein>
<dbReference type="Pfam" id="PF00582">
    <property type="entry name" value="Usp"/>
    <property type="match status" value="2"/>
</dbReference>
<dbReference type="SUPFAM" id="SSF52402">
    <property type="entry name" value="Adenine nucleotide alpha hydrolases-like"/>
    <property type="match status" value="2"/>
</dbReference>
<evidence type="ECO:0000313" key="3">
    <source>
        <dbReference type="Proteomes" id="UP001500454"/>
    </source>
</evidence>
<dbReference type="RefSeq" id="WP_345225490.1">
    <property type="nucleotide sequence ID" value="NZ_BAABHA010000010.1"/>
</dbReference>
<organism evidence="2 3">
    <name type="scientific">Hymenobacter koreensis</name>
    <dbReference type="NCBI Taxonomy" id="1084523"/>
    <lineage>
        <taxon>Bacteria</taxon>
        <taxon>Pseudomonadati</taxon>
        <taxon>Bacteroidota</taxon>
        <taxon>Cytophagia</taxon>
        <taxon>Cytophagales</taxon>
        <taxon>Hymenobacteraceae</taxon>
        <taxon>Hymenobacter</taxon>
    </lineage>
</organism>
<dbReference type="Gene3D" id="3.40.50.620">
    <property type="entry name" value="HUPs"/>
    <property type="match status" value="2"/>
</dbReference>
<sequence>MKPTFLVLTDLSVSARRAAYLTAVLAREVGGQVVLLHLEQLPVMEPELGLVVVPDSYYTQLEHDAKAALRELARQLPAPVAVEFSTESLPDVLGDVLGRWQPQLLVMGLAPAHDVVDALLVNQVVPVLRDAGLPLLLVPDGAAQDPAPPQLVAVATDGDPFQLTPAARALRPLLHRWSPDYCVVHVATPDSPNGSEEALSAVRGCGLLPETASCISYEVQQQPRTAGIVQAVHDVQADLLVLMTRPRTFLSSVFGCGVAAHVASASPVPVLLLPTVESSATG</sequence>
<dbReference type="InterPro" id="IPR006016">
    <property type="entry name" value="UspA"/>
</dbReference>
<reference evidence="3" key="1">
    <citation type="journal article" date="2019" name="Int. J. Syst. Evol. Microbiol.">
        <title>The Global Catalogue of Microorganisms (GCM) 10K type strain sequencing project: providing services to taxonomists for standard genome sequencing and annotation.</title>
        <authorList>
            <consortium name="The Broad Institute Genomics Platform"/>
            <consortium name="The Broad Institute Genome Sequencing Center for Infectious Disease"/>
            <person name="Wu L."/>
            <person name="Ma J."/>
        </authorList>
    </citation>
    <scope>NUCLEOTIDE SEQUENCE [LARGE SCALE GENOMIC DNA]</scope>
    <source>
        <strain evidence="3">JCM 17924</strain>
    </source>
</reference>
<dbReference type="InterPro" id="IPR014729">
    <property type="entry name" value="Rossmann-like_a/b/a_fold"/>
</dbReference>
<keyword evidence="3" id="KW-1185">Reference proteome</keyword>
<evidence type="ECO:0000259" key="1">
    <source>
        <dbReference type="Pfam" id="PF00582"/>
    </source>
</evidence>